<evidence type="ECO:0000259" key="1">
    <source>
        <dbReference type="PROSITE" id="PS50943"/>
    </source>
</evidence>
<dbReference type="CDD" id="cd00093">
    <property type="entry name" value="HTH_XRE"/>
    <property type="match status" value="1"/>
</dbReference>
<evidence type="ECO:0000313" key="3">
    <source>
        <dbReference type="Proteomes" id="UP001183246"/>
    </source>
</evidence>
<dbReference type="InterPro" id="IPR001387">
    <property type="entry name" value="Cro/C1-type_HTH"/>
</dbReference>
<proteinExistence type="predicted"/>
<dbReference type="InterPro" id="IPR010982">
    <property type="entry name" value="Lambda_DNA-bd_dom_sf"/>
</dbReference>
<comment type="caution">
    <text evidence="2">The sequence shown here is derived from an EMBL/GenBank/DDBJ whole genome shotgun (WGS) entry which is preliminary data.</text>
</comment>
<sequence>MADDEVPAGNLNDLGYLGVEIKEAREGRKLTQKHLGKATGYSESYVSKVEAGAVLPSEQFMCGCDKAFGTNGLFVRLRERVTKRGHASWFQPYVKLEREAVTILDYNASLVTGILQTPAYARAVIRAARPREADDLIQAKAEARYRRREILKRENPPLLWVVLHESTLRTMVGDTPSVMREQLEQLIQDAQTPNTIVQILPFGAGAPPAAESFTLLTFADRSRIVYADTLIGGQLTDAQESVDRATEVYDRLRAEAMPPAESLALMRKILEEYTL</sequence>
<dbReference type="Gene3D" id="1.10.260.40">
    <property type="entry name" value="lambda repressor-like DNA-binding domains"/>
    <property type="match status" value="1"/>
</dbReference>
<dbReference type="Pfam" id="PF19054">
    <property type="entry name" value="DUF5753"/>
    <property type="match status" value="1"/>
</dbReference>
<dbReference type="Proteomes" id="UP001183246">
    <property type="component" value="Unassembled WGS sequence"/>
</dbReference>
<gene>
    <name evidence="2" type="ORF">RM590_18315</name>
</gene>
<evidence type="ECO:0000313" key="2">
    <source>
        <dbReference type="EMBL" id="MDT0344551.1"/>
    </source>
</evidence>
<dbReference type="InterPro" id="IPR043917">
    <property type="entry name" value="DUF5753"/>
</dbReference>
<organism evidence="2 3">
    <name type="scientific">Streptomyces litchfieldiae</name>
    <dbReference type="NCBI Taxonomy" id="3075543"/>
    <lineage>
        <taxon>Bacteria</taxon>
        <taxon>Bacillati</taxon>
        <taxon>Actinomycetota</taxon>
        <taxon>Actinomycetes</taxon>
        <taxon>Kitasatosporales</taxon>
        <taxon>Streptomycetaceae</taxon>
        <taxon>Streptomyces</taxon>
    </lineage>
</organism>
<dbReference type="PROSITE" id="PS50943">
    <property type="entry name" value="HTH_CROC1"/>
    <property type="match status" value="1"/>
</dbReference>
<accession>A0ABU2MSV8</accession>
<feature type="domain" description="HTH cro/C1-type" evidence="1">
    <location>
        <begin position="21"/>
        <end position="57"/>
    </location>
</feature>
<dbReference type="EMBL" id="JAVREL010000010">
    <property type="protein sequence ID" value="MDT0344551.1"/>
    <property type="molecule type" value="Genomic_DNA"/>
</dbReference>
<dbReference type="SUPFAM" id="SSF47413">
    <property type="entry name" value="lambda repressor-like DNA-binding domains"/>
    <property type="match status" value="1"/>
</dbReference>
<protein>
    <submittedName>
        <fullName evidence="2">Helix-turn-helix transcriptional regulator</fullName>
    </submittedName>
</protein>
<name>A0ABU2MSV8_9ACTN</name>
<dbReference type="Pfam" id="PF13560">
    <property type="entry name" value="HTH_31"/>
    <property type="match status" value="1"/>
</dbReference>
<dbReference type="RefSeq" id="WP_311705683.1">
    <property type="nucleotide sequence ID" value="NZ_JAVREL010000010.1"/>
</dbReference>
<reference evidence="3" key="1">
    <citation type="submission" date="2023-07" db="EMBL/GenBank/DDBJ databases">
        <title>30 novel species of actinomycetes from the DSMZ collection.</title>
        <authorList>
            <person name="Nouioui I."/>
        </authorList>
    </citation>
    <scope>NUCLEOTIDE SEQUENCE [LARGE SCALE GENOMIC DNA]</scope>
    <source>
        <strain evidence="3">DSM 44938</strain>
    </source>
</reference>
<dbReference type="SMART" id="SM00530">
    <property type="entry name" value="HTH_XRE"/>
    <property type="match status" value="1"/>
</dbReference>
<keyword evidence="3" id="KW-1185">Reference proteome</keyword>